<dbReference type="Pfam" id="PF13306">
    <property type="entry name" value="LRR_5"/>
    <property type="match status" value="1"/>
</dbReference>
<dbReference type="InterPro" id="IPR050333">
    <property type="entry name" value="SLRP"/>
</dbReference>
<dbReference type="SUPFAM" id="SSF52058">
    <property type="entry name" value="L domain-like"/>
    <property type="match status" value="1"/>
</dbReference>
<sequence length="450" mass="50660">MNLQLILLATFVLLKIHGSTCATCSFAYATWGYGCQLSNQIIENETDLIVIDGEHVEGHGDEDVTWIGSENSRISFFPNRLIEHFANATRANFDKSQMTTFLQPVNCGRLIYLTLEDNLLGGIPDEIFTNCYNIRTLVLSGNNFGSVGENALIGLTRLDSLDLVNCNLSSIHPNAFSSLRVLTAIALSFNNLEFLDSNLFKYASWLNTVRLDNNRLRTIPEDIFLKDINLRLVNLSQNQITSISGATFSSRFWISGLVDLSNNLIEELPIFELTTGLTHLNVDNNRIKNIKPQTFEGLWSLNMLRLGNNLIEDLQPGSFQGTRSLTFLFLNSNNISELQPDSLNGLTVLRELWLTDNRLTHLNASPFTSMNSLWTLHVERNQIESIDRQLFHVLPSLSYLNLTGNDDTFSIYRDVNDNPIVPQIGTCSSGSITHLELLVLVFLLTSRYFI</sequence>
<evidence type="ECO:0000256" key="3">
    <source>
        <dbReference type="SAM" id="SignalP"/>
    </source>
</evidence>
<keyword evidence="1" id="KW-0433">Leucine-rich repeat</keyword>
<dbReference type="InterPro" id="IPR026906">
    <property type="entry name" value="LRR_5"/>
</dbReference>
<dbReference type="InterPro" id="IPR032675">
    <property type="entry name" value="LRR_dom_sf"/>
</dbReference>
<evidence type="ECO:0000256" key="1">
    <source>
        <dbReference type="ARBA" id="ARBA00022614"/>
    </source>
</evidence>
<evidence type="ECO:0000256" key="2">
    <source>
        <dbReference type="ARBA" id="ARBA00022737"/>
    </source>
</evidence>
<dbReference type="Gene3D" id="3.80.10.10">
    <property type="entry name" value="Ribonuclease Inhibitor"/>
    <property type="match status" value="3"/>
</dbReference>
<dbReference type="InterPro" id="IPR003591">
    <property type="entry name" value="Leu-rich_rpt_typical-subtyp"/>
</dbReference>
<comment type="caution">
    <text evidence="4">The sequence shown here is derived from an EMBL/GenBank/DDBJ whole genome shotgun (WGS) entry which is preliminary data.</text>
</comment>
<dbReference type="SMART" id="SM00369">
    <property type="entry name" value="LRR_TYP"/>
    <property type="match status" value="10"/>
</dbReference>
<evidence type="ECO:0000313" key="4">
    <source>
        <dbReference type="EMBL" id="KAJ6643396.1"/>
    </source>
</evidence>
<dbReference type="GO" id="GO:0005615">
    <property type="term" value="C:extracellular space"/>
    <property type="evidence" value="ECO:0007669"/>
    <property type="project" value="TreeGrafter"/>
</dbReference>
<feature type="signal peptide" evidence="3">
    <location>
        <begin position="1"/>
        <end position="21"/>
    </location>
</feature>
<proteinExistence type="predicted"/>
<keyword evidence="3" id="KW-0732">Signal</keyword>
<dbReference type="FunFam" id="3.80.10.10:FF:001164">
    <property type="entry name" value="GH01279p"/>
    <property type="match status" value="1"/>
</dbReference>
<protein>
    <submittedName>
        <fullName evidence="4">Leucine-rich repeat-containing protein 15</fullName>
    </submittedName>
</protein>
<keyword evidence="2" id="KW-0677">Repeat</keyword>
<dbReference type="InterPro" id="IPR001611">
    <property type="entry name" value="Leu-rich_rpt"/>
</dbReference>
<dbReference type="PANTHER" id="PTHR45712:SF26">
    <property type="entry name" value="LRRNT DOMAIN-CONTAINING PROTEIN"/>
    <property type="match status" value="1"/>
</dbReference>
<evidence type="ECO:0000313" key="5">
    <source>
        <dbReference type="Proteomes" id="UP001151699"/>
    </source>
</evidence>
<dbReference type="OrthoDB" id="6022531at2759"/>
<name>A0A9Q0N4M4_9DIPT</name>
<organism evidence="4 5">
    <name type="scientific">Pseudolycoriella hygida</name>
    <dbReference type="NCBI Taxonomy" id="35572"/>
    <lineage>
        <taxon>Eukaryota</taxon>
        <taxon>Metazoa</taxon>
        <taxon>Ecdysozoa</taxon>
        <taxon>Arthropoda</taxon>
        <taxon>Hexapoda</taxon>
        <taxon>Insecta</taxon>
        <taxon>Pterygota</taxon>
        <taxon>Neoptera</taxon>
        <taxon>Endopterygota</taxon>
        <taxon>Diptera</taxon>
        <taxon>Nematocera</taxon>
        <taxon>Sciaroidea</taxon>
        <taxon>Sciaridae</taxon>
        <taxon>Pseudolycoriella</taxon>
    </lineage>
</organism>
<dbReference type="PROSITE" id="PS51450">
    <property type="entry name" value="LRR"/>
    <property type="match status" value="2"/>
</dbReference>
<dbReference type="EMBL" id="WJQU01000002">
    <property type="protein sequence ID" value="KAJ6643396.1"/>
    <property type="molecule type" value="Genomic_DNA"/>
</dbReference>
<reference evidence="4" key="1">
    <citation type="submission" date="2022-07" db="EMBL/GenBank/DDBJ databases">
        <authorList>
            <person name="Trinca V."/>
            <person name="Uliana J.V.C."/>
            <person name="Torres T.T."/>
            <person name="Ward R.J."/>
            <person name="Monesi N."/>
        </authorList>
    </citation>
    <scope>NUCLEOTIDE SEQUENCE</scope>
    <source>
        <strain evidence="4">HSMRA1968</strain>
        <tissue evidence="4">Whole embryos</tissue>
    </source>
</reference>
<dbReference type="Pfam" id="PF13855">
    <property type="entry name" value="LRR_8"/>
    <property type="match status" value="2"/>
</dbReference>
<dbReference type="PANTHER" id="PTHR45712">
    <property type="entry name" value="AGAP008170-PA"/>
    <property type="match status" value="1"/>
</dbReference>
<keyword evidence="5" id="KW-1185">Reference proteome</keyword>
<dbReference type="AlphaFoldDB" id="A0A9Q0N4M4"/>
<dbReference type="Proteomes" id="UP001151699">
    <property type="component" value="Chromosome B"/>
</dbReference>
<feature type="chain" id="PRO_5040459661" evidence="3">
    <location>
        <begin position="22"/>
        <end position="450"/>
    </location>
</feature>
<gene>
    <name evidence="4" type="primary">Lrrc15_1</name>
    <name evidence="4" type="ORF">Bhyg_08357</name>
</gene>
<accession>A0A9Q0N4M4</accession>